<dbReference type="AlphaFoldDB" id="A0A9D4EBT4"/>
<protein>
    <recommendedName>
        <fullName evidence="1">DUF5641 domain-containing protein</fullName>
    </recommendedName>
</protein>
<dbReference type="Proteomes" id="UP000828390">
    <property type="component" value="Unassembled WGS sequence"/>
</dbReference>
<evidence type="ECO:0000313" key="2">
    <source>
        <dbReference type="EMBL" id="KAH3776099.1"/>
    </source>
</evidence>
<feature type="domain" description="DUF5641" evidence="1">
    <location>
        <begin position="16"/>
        <end position="70"/>
    </location>
</feature>
<proteinExistence type="predicted"/>
<keyword evidence="3" id="KW-1185">Reference proteome</keyword>
<sequence length="80" mass="8831">MFTCFAGAGTLSIQSKRVGYVVIEHDDFSPRLRWNMGVVQELILGNDGLSRAAHVKTGNGLLARPRVKLNSIELYVVDTQ</sequence>
<name>A0A9D4EBT4_DREPO</name>
<gene>
    <name evidence="2" type="ORF">DPMN_177513</name>
</gene>
<dbReference type="Pfam" id="PF18701">
    <property type="entry name" value="DUF5641"/>
    <property type="match status" value="1"/>
</dbReference>
<accession>A0A9D4EBT4</accession>
<evidence type="ECO:0000259" key="1">
    <source>
        <dbReference type="Pfam" id="PF18701"/>
    </source>
</evidence>
<dbReference type="EMBL" id="JAIWYP010000009">
    <property type="protein sequence ID" value="KAH3776099.1"/>
    <property type="molecule type" value="Genomic_DNA"/>
</dbReference>
<reference evidence="2" key="2">
    <citation type="submission" date="2020-11" db="EMBL/GenBank/DDBJ databases">
        <authorList>
            <person name="McCartney M.A."/>
            <person name="Auch B."/>
            <person name="Kono T."/>
            <person name="Mallez S."/>
            <person name="Becker A."/>
            <person name="Gohl D.M."/>
            <person name="Silverstein K.A.T."/>
            <person name="Koren S."/>
            <person name="Bechman K.B."/>
            <person name="Herman A."/>
            <person name="Abrahante J.E."/>
            <person name="Garbe J."/>
        </authorList>
    </citation>
    <scope>NUCLEOTIDE SEQUENCE</scope>
    <source>
        <strain evidence="2">Duluth1</strain>
        <tissue evidence="2">Whole animal</tissue>
    </source>
</reference>
<dbReference type="InterPro" id="IPR040676">
    <property type="entry name" value="DUF5641"/>
</dbReference>
<organism evidence="2 3">
    <name type="scientific">Dreissena polymorpha</name>
    <name type="common">Zebra mussel</name>
    <name type="synonym">Mytilus polymorpha</name>
    <dbReference type="NCBI Taxonomy" id="45954"/>
    <lineage>
        <taxon>Eukaryota</taxon>
        <taxon>Metazoa</taxon>
        <taxon>Spiralia</taxon>
        <taxon>Lophotrochozoa</taxon>
        <taxon>Mollusca</taxon>
        <taxon>Bivalvia</taxon>
        <taxon>Autobranchia</taxon>
        <taxon>Heteroconchia</taxon>
        <taxon>Euheterodonta</taxon>
        <taxon>Imparidentia</taxon>
        <taxon>Neoheterodontei</taxon>
        <taxon>Myida</taxon>
        <taxon>Dreissenoidea</taxon>
        <taxon>Dreissenidae</taxon>
        <taxon>Dreissena</taxon>
    </lineage>
</organism>
<evidence type="ECO:0000313" key="3">
    <source>
        <dbReference type="Proteomes" id="UP000828390"/>
    </source>
</evidence>
<comment type="caution">
    <text evidence="2">The sequence shown here is derived from an EMBL/GenBank/DDBJ whole genome shotgun (WGS) entry which is preliminary data.</text>
</comment>
<reference evidence="2" key="1">
    <citation type="journal article" date="2019" name="bioRxiv">
        <title>The Genome of the Zebra Mussel, Dreissena polymorpha: A Resource for Invasive Species Research.</title>
        <authorList>
            <person name="McCartney M.A."/>
            <person name="Auch B."/>
            <person name="Kono T."/>
            <person name="Mallez S."/>
            <person name="Zhang Y."/>
            <person name="Obille A."/>
            <person name="Becker A."/>
            <person name="Abrahante J.E."/>
            <person name="Garbe J."/>
            <person name="Badalamenti J.P."/>
            <person name="Herman A."/>
            <person name="Mangelson H."/>
            <person name="Liachko I."/>
            <person name="Sullivan S."/>
            <person name="Sone E.D."/>
            <person name="Koren S."/>
            <person name="Silverstein K.A.T."/>
            <person name="Beckman K.B."/>
            <person name="Gohl D.M."/>
        </authorList>
    </citation>
    <scope>NUCLEOTIDE SEQUENCE</scope>
    <source>
        <strain evidence="2">Duluth1</strain>
        <tissue evidence="2">Whole animal</tissue>
    </source>
</reference>